<evidence type="ECO:0000256" key="1">
    <source>
        <dbReference type="SAM" id="MobiDB-lite"/>
    </source>
</evidence>
<protein>
    <submittedName>
        <fullName evidence="2">Uncharacterized protein</fullName>
    </submittedName>
</protein>
<evidence type="ECO:0000313" key="3">
    <source>
        <dbReference type="Proteomes" id="UP001295444"/>
    </source>
</evidence>
<dbReference type="EMBL" id="OW240920">
    <property type="protein sequence ID" value="CAH2314636.1"/>
    <property type="molecule type" value="Genomic_DNA"/>
</dbReference>
<reference evidence="2" key="1">
    <citation type="submission" date="2022-03" db="EMBL/GenBank/DDBJ databases">
        <authorList>
            <person name="Alioto T."/>
            <person name="Alioto T."/>
            <person name="Gomez Garrido J."/>
        </authorList>
    </citation>
    <scope>NUCLEOTIDE SEQUENCE</scope>
</reference>
<dbReference type="AlphaFoldDB" id="A0AAD1WMG9"/>
<organism evidence="2 3">
    <name type="scientific">Pelobates cultripes</name>
    <name type="common">Western spadefoot toad</name>
    <dbReference type="NCBI Taxonomy" id="61616"/>
    <lineage>
        <taxon>Eukaryota</taxon>
        <taxon>Metazoa</taxon>
        <taxon>Chordata</taxon>
        <taxon>Craniata</taxon>
        <taxon>Vertebrata</taxon>
        <taxon>Euteleostomi</taxon>
        <taxon>Amphibia</taxon>
        <taxon>Batrachia</taxon>
        <taxon>Anura</taxon>
        <taxon>Pelobatoidea</taxon>
        <taxon>Pelobatidae</taxon>
        <taxon>Pelobates</taxon>
    </lineage>
</organism>
<dbReference type="Proteomes" id="UP001295444">
    <property type="component" value="Chromosome 09"/>
</dbReference>
<accession>A0AAD1WMG9</accession>
<name>A0AAD1WMG9_PELCU</name>
<evidence type="ECO:0000313" key="2">
    <source>
        <dbReference type="EMBL" id="CAH2314636.1"/>
    </source>
</evidence>
<feature type="compositionally biased region" description="Basic and acidic residues" evidence="1">
    <location>
        <begin position="28"/>
        <end position="42"/>
    </location>
</feature>
<keyword evidence="3" id="KW-1185">Reference proteome</keyword>
<proteinExistence type="predicted"/>
<feature type="region of interest" description="Disordered" evidence="1">
    <location>
        <begin position="1"/>
        <end position="44"/>
    </location>
</feature>
<gene>
    <name evidence="2" type="ORF">PECUL_23A027550</name>
</gene>
<sequence>MSTQDTHTVVEEAVDPEIGSFGSPEGSTKLRELRPTREESGVDGRCPASLPNCHTPAFRGACRSRFPPLWAGGVIPAPLQKAQDEWRLSGTRPSRPTLQDGGNGKLCTITPSAAMTDRKASPTRHAGYSMETLHAATSQLRLTTSREGVEMHGLIIHSRRDACDLSPAHDKHLTDQLTREYQKCSRHISFSHQRNYPH</sequence>